<gene>
    <name evidence="2" type="ORF">GLOINDRAFT_91021</name>
</gene>
<keyword evidence="1" id="KW-0812">Transmembrane</keyword>
<name>U9USA9_RHIID</name>
<dbReference type="HOGENOM" id="CLU_2027927_0_0_1"/>
<keyword evidence="1" id="KW-1133">Transmembrane helix</keyword>
<feature type="transmembrane region" description="Helical" evidence="1">
    <location>
        <begin position="38"/>
        <end position="58"/>
    </location>
</feature>
<keyword evidence="1" id="KW-0472">Membrane</keyword>
<sequence>MYYLEALYRRVHAEVYSTSASDIILLHKYVSINICPEYGVLTSYLLTIIVPLTFVTMYQCNNLIYFYFYLEEVNTLCNKNFYRKFVYVFGSTISKSTIHAVVYNSTKHLKKGILIQTSCNCV</sequence>
<dbReference type="AlphaFoldDB" id="U9USA9"/>
<accession>U9USA9</accession>
<proteinExistence type="predicted"/>
<organism evidence="2">
    <name type="scientific">Rhizophagus irregularis (strain DAOM 181602 / DAOM 197198 / MUCL 43194)</name>
    <name type="common">Arbuscular mycorrhizal fungus</name>
    <name type="synonym">Glomus intraradices</name>
    <dbReference type="NCBI Taxonomy" id="747089"/>
    <lineage>
        <taxon>Eukaryota</taxon>
        <taxon>Fungi</taxon>
        <taxon>Fungi incertae sedis</taxon>
        <taxon>Mucoromycota</taxon>
        <taxon>Glomeromycotina</taxon>
        <taxon>Glomeromycetes</taxon>
        <taxon>Glomerales</taxon>
        <taxon>Glomeraceae</taxon>
        <taxon>Rhizophagus</taxon>
    </lineage>
</organism>
<dbReference type="EMBL" id="KI274916">
    <property type="protein sequence ID" value="ESA23260.1"/>
    <property type="molecule type" value="Genomic_DNA"/>
</dbReference>
<reference evidence="2" key="1">
    <citation type="submission" date="2013-07" db="EMBL/GenBank/DDBJ databases">
        <title>The genome of an arbuscular mycorrhizal fungus provides insights into the evolution of the oldest plant symbiosis.</title>
        <authorList>
            <consortium name="DOE Joint Genome Institute"/>
            <person name="Tisserant E."/>
            <person name="Malbreil M."/>
            <person name="Kuo A."/>
            <person name="Kohler A."/>
            <person name="Symeonidi A."/>
            <person name="Balestrini R."/>
            <person name="Charron P."/>
            <person name="Duensing N."/>
            <person name="Frei-dit-Frey N."/>
            <person name="Gianinazzi-Pearson V."/>
            <person name="Gilbert B."/>
            <person name="Handa Y."/>
            <person name="Hijri M."/>
            <person name="Kaul R."/>
            <person name="Kawaguchi M."/>
            <person name="Krajinski F."/>
            <person name="Lammers P."/>
            <person name="Lapierre D."/>
            <person name="Masclaux F.G."/>
            <person name="Murat C."/>
            <person name="Morin E."/>
            <person name="Ndikumana S."/>
            <person name="Pagni M."/>
            <person name="Petitpierre D."/>
            <person name="Requena N."/>
            <person name="Rosikiewicz P."/>
            <person name="Riley R."/>
            <person name="Saito K."/>
            <person name="San Clemente H."/>
            <person name="Shapiro H."/>
            <person name="van Tuinen D."/>
            <person name="Becard G."/>
            <person name="Bonfante P."/>
            <person name="Paszkowski U."/>
            <person name="Shachar-Hill Y."/>
            <person name="Young J.P."/>
            <person name="Sanders I.R."/>
            <person name="Henrissat B."/>
            <person name="Rensing S.A."/>
            <person name="Grigoriev I.V."/>
            <person name="Corradi N."/>
            <person name="Roux C."/>
            <person name="Martin F."/>
        </authorList>
    </citation>
    <scope>NUCLEOTIDE SEQUENCE</scope>
    <source>
        <strain evidence="2">DAOM 197198</strain>
    </source>
</reference>
<evidence type="ECO:0000313" key="2">
    <source>
        <dbReference type="EMBL" id="ESA23260.1"/>
    </source>
</evidence>
<evidence type="ECO:0000256" key="1">
    <source>
        <dbReference type="SAM" id="Phobius"/>
    </source>
</evidence>
<protein>
    <submittedName>
        <fullName evidence="2">Uncharacterized protein</fullName>
    </submittedName>
</protein>